<evidence type="ECO:0000256" key="3">
    <source>
        <dbReference type="ARBA" id="ARBA00023027"/>
    </source>
</evidence>
<evidence type="ECO:0000313" key="6">
    <source>
        <dbReference type="Proteomes" id="UP000011531"/>
    </source>
</evidence>
<dbReference type="PATRIC" id="fig|1227498.3.peg.1802"/>
<dbReference type="PANTHER" id="PTHR43103">
    <property type="entry name" value="NUCLEOSIDE-DIPHOSPHATE-SUGAR EPIMERASE"/>
    <property type="match status" value="1"/>
</dbReference>
<keyword evidence="3" id="KW-0520">NAD</keyword>
<dbReference type="EMBL" id="AOIA01000082">
    <property type="protein sequence ID" value="ELY61675.1"/>
    <property type="molecule type" value="Genomic_DNA"/>
</dbReference>
<sequence length="296" mass="32244">MTETVAVTGGDGRLGQSILLHLNGENIQTVNLSRGKREGEYSDAYLTTDLLDAGEVYGSLAKADADAVVHLGMLPTPDVTPGYRTYESNVMSSYHVLEAAGALGIDTVVLASSFSAMGGGFEPEPVTVDYLPVDEAHRLTPSNPYGLGKQTLEVIADGVARRSADRPQTITSVRFPWVVDDDMAQETFVEADRTLSGLRKSGNFHTQRNTLFTYVHVSDAVDLVRRAIEADFDSHERVWVSAPDTSAETSSREIAATVFPDAEVHGLGEGDYASLVDTSKAEKLFSWEPEWSWRRL</sequence>
<comment type="caution">
    <text evidence="5">The sequence shown here is derived from an EMBL/GenBank/DDBJ whole genome shotgun (WGS) entry which is preliminary data.</text>
</comment>
<keyword evidence="2" id="KW-0560">Oxidoreductase</keyword>
<gene>
    <name evidence="5" type="ORF">C492_09245</name>
</gene>
<proteinExistence type="inferred from homology"/>
<protein>
    <submittedName>
        <fullName evidence="5">UDP-glucose 4-epimerase</fullName>
    </submittedName>
</protein>
<dbReference type="SUPFAM" id="SSF51735">
    <property type="entry name" value="NAD(P)-binding Rossmann-fold domains"/>
    <property type="match status" value="1"/>
</dbReference>
<dbReference type="Gene3D" id="3.40.50.720">
    <property type="entry name" value="NAD(P)-binding Rossmann-like Domain"/>
    <property type="match status" value="1"/>
</dbReference>
<feature type="domain" description="NAD-dependent epimerase/dehydratase" evidence="4">
    <location>
        <begin position="5"/>
        <end position="231"/>
    </location>
</feature>
<comment type="similarity">
    <text evidence="1">Belongs to the NAD(P)-dependent epimerase/dehydratase family.</text>
</comment>
<name>L9XIY1_9EURY</name>
<dbReference type="Pfam" id="PF01370">
    <property type="entry name" value="Epimerase"/>
    <property type="match status" value="1"/>
</dbReference>
<evidence type="ECO:0000256" key="1">
    <source>
        <dbReference type="ARBA" id="ARBA00007637"/>
    </source>
</evidence>
<dbReference type="GO" id="GO:0016491">
    <property type="term" value="F:oxidoreductase activity"/>
    <property type="evidence" value="ECO:0007669"/>
    <property type="project" value="UniProtKB-KW"/>
</dbReference>
<reference evidence="5 6" key="1">
    <citation type="journal article" date="2014" name="PLoS Genet.">
        <title>Phylogenetically driven sequencing of extremely halophilic archaea reveals strategies for static and dynamic osmo-response.</title>
        <authorList>
            <person name="Becker E.A."/>
            <person name="Seitzer P.M."/>
            <person name="Tritt A."/>
            <person name="Larsen D."/>
            <person name="Krusor M."/>
            <person name="Yao A.I."/>
            <person name="Wu D."/>
            <person name="Madern D."/>
            <person name="Eisen J.A."/>
            <person name="Darling A.E."/>
            <person name="Facciotti M.T."/>
        </authorList>
    </citation>
    <scope>NUCLEOTIDE SEQUENCE [LARGE SCALE GENOMIC DNA]</scope>
    <source>
        <strain evidence="5 6">DSM 18795</strain>
    </source>
</reference>
<dbReference type="PANTHER" id="PTHR43103:SF5">
    <property type="entry name" value="4-EPIMERASE, PUTATIVE (AFU_ORTHOLOGUE AFUA_7G00360)-RELATED"/>
    <property type="match status" value="1"/>
</dbReference>
<organism evidence="5 6">
    <name type="scientific">Natronococcus jeotgali DSM 18795</name>
    <dbReference type="NCBI Taxonomy" id="1227498"/>
    <lineage>
        <taxon>Archaea</taxon>
        <taxon>Methanobacteriati</taxon>
        <taxon>Methanobacteriota</taxon>
        <taxon>Stenosarchaea group</taxon>
        <taxon>Halobacteria</taxon>
        <taxon>Halobacteriales</taxon>
        <taxon>Natrialbaceae</taxon>
        <taxon>Natronococcus</taxon>
    </lineage>
</organism>
<keyword evidence="6" id="KW-1185">Reference proteome</keyword>
<evidence type="ECO:0000259" key="4">
    <source>
        <dbReference type="Pfam" id="PF01370"/>
    </source>
</evidence>
<evidence type="ECO:0000313" key="5">
    <source>
        <dbReference type="EMBL" id="ELY61675.1"/>
    </source>
</evidence>
<dbReference type="OrthoDB" id="200501at2157"/>
<dbReference type="STRING" id="1227498.C492_09245"/>
<dbReference type="RefSeq" id="WP_008422599.1">
    <property type="nucleotide sequence ID" value="NZ_AOIA01000082.1"/>
</dbReference>
<evidence type="ECO:0000256" key="2">
    <source>
        <dbReference type="ARBA" id="ARBA00023002"/>
    </source>
</evidence>
<accession>L9XIY1</accession>
<dbReference type="Proteomes" id="UP000011531">
    <property type="component" value="Unassembled WGS sequence"/>
</dbReference>
<dbReference type="AlphaFoldDB" id="L9XIY1"/>
<dbReference type="InterPro" id="IPR001509">
    <property type="entry name" value="Epimerase_deHydtase"/>
</dbReference>
<dbReference type="InterPro" id="IPR036291">
    <property type="entry name" value="NAD(P)-bd_dom_sf"/>
</dbReference>